<proteinExistence type="predicted"/>
<accession>D0MJW5</accession>
<dbReference type="GO" id="GO:0004852">
    <property type="term" value="F:uroporphyrinogen-III synthase activity"/>
    <property type="evidence" value="ECO:0007669"/>
    <property type="project" value="InterPro"/>
</dbReference>
<dbReference type="Proteomes" id="UP000002221">
    <property type="component" value="Chromosome"/>
</dbReference>
<dbReference type="EMBL" id="CP001807">
    <property type="protein sequence ID" value="ACY48773.1"/>
    <property type="molecule type" value="Genomic_DNA"/>
</dbReference>
<comment type="pathway">
    <text evidence="4">Porphyrin-containing compound metabolism.</text>
</comment>
<dbReference type="GO" id="GO:0006783">
    <property type="term" value="P:heme biosynthetic process"/>
    <property type="evidence" value="ECO:0007669"/>
    <property type="project" value="UniProtKB-KW"/>
</dbReference>
<keyword evidence="1" id="KW-0350">Heme biosynthesis</keyword>
<dbReference type="OrthoDB" id="1523900at2"/>
<evidence type="ECO:0000313" key="7">
    <source>
        <dbReference type="Proteomes" id="UP000002221"/>
    </source>
</evidence>
<dbReference type="Gene3D" id="3.40.50.10090">
    <property type="match status" value="2"/>
</dbReference>
<dbReference type="InterPro" id="IPR039793">
    <property type="entry name" value="UROS/Hem4"/>
</dbReference>
<keyword evidence="2" id="KW-0456">Lyase</keyword>
<evidence type="ECO:0000259" key="5">
    <source>
        <dbReference type="Pfam" id="PF02602"/>
    </source>
</evidence>
<organism evidence="6 7">
    <name type="scientific">Rhodothermus marinus (strain ATCC 43812 / DSM 4252 / R-10)</name>
    <name type="common">Rhodothermus obamensis</name>
    <dbReference type="NCBI Taxonomy" id="518766"/>
    <lineage>
        <taxon>Bacteria</taxon>
        <taxon>Pseudomonadati</taxon>
        <taxon>Rhodothermota</taxon>
        <taxon>Rhodothermia</taxon>
        <taxon>Rhodothermales</taxon>
        <taxon>Rhodothermaceae</taxon>
        <taxon>Rhodothermus</taxon>
    </lineage>
</organism>
<dbReference type="CDD" id="cd06578">
    <property type="entry name" value="HemD"/>
    <property type="match status" value="1"/>
</dbReference>
<keyword evidence="7" id="KW-1185">Reference proteome</keyword>
<reference evidence="6 7" key="1">
    <citation type="journal article" date="2009" name="Stand. Genomic Sci.">
        <title>Complete genome sequence of Rhodothermus marinus type strain (R-10).</title>
        <authorList>
            <person name="Nolan M."/>
            <person name="Tindall B.J."/>
            <person name="Pomrenke H."/>
            <person name="Lapidus A."/>
            <person name="Copeland A."/>
            <person name="Glavina Del Rio T."/>
            <person name="Lucas S."/>
            <person name="Chen F."/>
            <person name="Tice H."/>
            <person name="Cheng J.F."/>
            <person name="Saunders E."/>
            <person name="Han C."/>
            <person name="Bruce D."/>
            <person name="Goodwin L."/>
            <person name="Chain P."/>
            <person name="Pitluck S."/>
            <person name="Ovchinikova G."/>
            <person name="Pati A."/>
            <person name="Ivanova N."/>
            <person name="Mavromatis K."/>
            <person name="Chen A."/>
            <person name="Palaniappan K."/>
            <person name="Land M."/>
            <person name="Hauser L."/>
            <person name="Chang Y.J."/>
            <person name="Jeffries C.D."/>
            <person name="Brettin T."/>
            <person name="Goker M."/>
            <person name="Bristow J."/>
            <person name="Eisen J.A."/>
            <person name="Markowitz V."/>
            <person name="Hugenholtz P."/>
            <person name="Kyrpides N.C."/>
            <person name="Klenk H.P."/>
            <person name="Detter J.C."/>
        </authorList>
    </citation>
    <scope>NUCLEOTIDE SEQUENCE [LARGE SCALE GENOMIC DNA]</scope>
    <source>
        <strain evidence="7">ATCC 43812 / DSM 4252 / R-10</strain>
    </source>
</reference>
<dbReference type="InterPro" id="IPR036108">
    <property type="entry name" value="4pyrrol_syn_uPrphyn_synt_sf"/>
</dbReference>
<dbReference type="RefSeq" id="WP_012844384.1">
    <property type="nucleotide sequence ID" value="NC_013501.1"/>
</dbReference>
<protein>
    <submittedName>
        <fullName evidence="6">Uroporphyrinogen III synthase HEM4</fullName>
    </submittedName>
</protein>
<dbReference type="Pfam" id="PF02602">
    <property type="entry name" value="HEM4"/>
    <property type="match status" value="1"/>
</dbReference>
<dbReference type="SUPFAM" id="SSF69618">
    <property type="entry name" value="HemD-like"/>
    <property type="match status" value="1"/>
</dbReference>
<dbReference type="AlphaFoldDB" id="D0MJW5"/>
<evidence type="ECO:0000256" key="4">
    <source>
        <dbReference type="ARBA" id="ARBA00023444"/>
    </source>
</evidence>
<dbReference type="PANTHER" id="PTHR12390:SF0">
    <property type="entry name" value="UROPORPHYRINOGEN-III SYNTHASE"/>
    <property type="match status" value="1"/>
</dbReference>
<evidence type="ECO:0000256" key="1">
    <source>
        <dbReference type="ARBA" id="ARBA00023133"/>
    </source>
</evidence>
<dbReference type="GO" id="GO:0005829">
    <property type="term" value="C:cytosol"/>
    <property type="evidence" value="ECO:0007669"/>
    <property type="project" value="TreeGrafter"/>
</dbReference>
<evidence type="ECO:0000256" key="2">
    <source>
        <dbReference type="ARBA" id="ARBA00023239"/>
    </source>
</evidence>
<dbReference type="PANTHER" id="PTHR12390">
    <property type="entry name" value="UROPORPHYRINOGEN III SYNTHASE"/>
    <property type="match status" value="1"/>
</dbReference>
<dbReference type="KEGG" id="rmr:Rmar_1890"/>
<dbReference type="STRING" id="518766.Rmar_1890"/>
<dbReference type="InterPro" id="IPR003754">
    <property type="entry name" value="4pyrrol_synth_uPrphyn_synth"/>
</dbReference>
<sequence>MAGEVVYLLRVETTESDPFAEALRAAGYRPFVLPVLSVVWCNTEQLRAVLARSEAYGGLIFTSPRAVEAVRRLGSLPEAWRRRPVYVVGPRTAAAAQALGLQPRGEAAGSGRELARLILQAPRPERPLLFLCGARRRDELPALLRAAAFPLEELVVYDTRPSVPELPAEVPDWVVFFSPSGLEAARRLPIARERVRVAAIGPTTAAALQQEGWPVAAVARTPTPEGLLAAMQEATNLS</sequence>
<dbReference type="GO" id="GO:0006780">
    <property type="term" value="P:uroporphyrinogen III biosynthetic process"/>
    <property type="evidence" value="ECO:0007669"/>
    <property type="project" value="InterPro"/>
</dbReference>
<dbReference type="FunFam" id="3.40.50.10090:FF:000003">
    <property type="entry name" value="uroporphyrinogen-III synthase"/>
    <property type="match status" value="1"/>
</dbReference>
<name>D0MJW5_RHOM4</name>
<gene>
    <name evidence="6" type="ordered locus">Rmar_1890</name>
</gene>
<evidence type="ECO:0000256" key="3">
    <source>
        <dbReference type="ARBA" id="ARBA00023244"/>
    </source>
</evidence>
<dbReference type="HOGENOM" id="CLU_051874_0_1_10"/>
<evidence type="ECO:0000313" key="6">
    <source>
        <dbReference type="EMBL" id="ACY48773.1"/>
    </source>
</evidence>
<dbReference type="eggNOG" id="COG1587">
    <property type="taxonomic scope" value="Bacteria"/>
</dbReference>
<keyword evidence="3" id="KW-0627">Porphyrin biosynthesis</keyword>
<feature type="domain" description="Tetrapyrrole biosynthesis uroporphyrinogen III synthase" evidence="5">
    <location>
        <begin position="18"/>
        <end position="228"/>
    </location>
</feature>